<evidence type="ECO:0000256" key="4">
    <source>
        <dbReference type="ARBA" id="ARBA00022857"/>
    </source>
</evidence>
<dbReference type="PRINTS" id="PR00411">
    <property type="entry name" value="PNDRDTASEI"/>
</dbReference>
<evidence type="ECO:0000256" key="1">
    <source>
        <dbReference type="ARBA" id="ARBA00007532"/>
    </source>
</evidence>
<evidence type="ECO:0000256" key="8">
    <source>
        <dbReference type="PIRSR" id="PIRSR000350-3"/>
    </source>
</evidence>
<dbReference type="InterPro" id="IPR001100">
    <property type="entry name" value="Pyr_nuc-diS_OxRdtase"/>
</dbReference>
<keyword evidence="5 10" id="KW-0560">Oxidoreductase</keyword>
<feature type="binding site" evidence="8">
    <location>
        <position position="202"/>
    </location>
    <ligand>
        <name>NAD(+)</name>
        <dbReference type="ChEBI" id="CHEBI:57540"/>
    </ligand>
</feature>
<comment type="cofactor">
    <cofactor evidence="8">
        <name>FAD</name>
        <dbReference type="ChEBI" id="CHEBI:57692"/>
    </cofactor>
    <text evidence="8">Binds 1 FAD per subunit.</text>
</comment>
<evidence type="ECO:0008006" key="15">
    <source>
        <dbReference type="Google" id="ProtNLM"/>
    </source>
</evidence>
<dbReference type="EMBL" id="AP022839">
    <property type="protein sequence ID" value="BCA96505.1"/>
    <property type="molecule type" value="Genomic_DNA"/>
</dbReference>
<dbReference type="GO" id="GO:0003955">
    <property type="term" value="F:NAD(P)H dehydrogenase (quinone) activity"/>
    <property type="evidence" value="ECO:0007669"/>
    <property type="project" value="TreeGrafter"/>
</dbReference>
<evidence type="ECO:0000259" key="12">
    <source>
        <dbReference type="Pfam" id="PF07992"/>
    </source>
</evidence>
<sequence length="476" mass="51744">MSHDNTFDLAIIGGGSGGLSLASGSAQLGLKVALMEGHKMGGDCLNYGCVPSKALLAAAKSIYQARHQAPEFGADLEFKSLDFSKVMGHVSSVVKTIEPHDSVERFESLGVKVFQEYGQFVDENTVKAGSQTIRAKKIVIATGSSPFIPPIKGIDTINHLTNETIFDLKALPEHLIVIGGGPIGCELAQAFVMLGSKVTIVEAMTILPKDDKDAVAVVNQTLKDVGIDILEHAKVNELVQKNEFTIEVKVSKSSEDIVLTGSHVLVATGRKPNVDKLGLDKARVSFTKKGIDVNARLQTSQKHIYAIGDVVGPYQFTHMASYQAGIVLRNIAFKIPAKVNYKAVPWVTYTHPELAHVGKAYADIKEPSEFTITKWQFSQSDRAQTEGETTGMIKVVSNKKGTILGVTIVGLHAGELILPWAMAIRESKSLRAFTDTIAPYPTLSEISKQVSGEFYKPKLFSKKVRTLVSLLQKLWW</sequence>
<evidence type="ECO:0000256" key="10">
    <source>
        <dbReference type="RuleBase" id="RU003691"/>
    </source>
</evidence>
<evidence type="ECO:0000313" key="13">
    <source>
        <dbReference type="EMBL" id="BCA96505.1"/>
    </source>
</evidence>
<keyword evidence="4" id="KW-0521">NADP</keyword>
<dbReference type="PANTHER" id="PTHR43014:SF2">
    <property type="entry name" value="MERCURIC REDUCTASE"/>
    <property type="match status" value="1"/>
</dbReference>
<dbReference type="InterPro" id="IPR012999">
    <property type="entry name" value="Pyr_OxRdtase_I_AS"/>
</dbReference>
<keyword evidence="3 8" id="KW-0274">FAD</keyword>
<dbReference type="InterPro" id="IPR036188">
    <property type="entry name" value="FAD/NAD-bd_sf"/>
</dbReference>
<dbReference type="GO" id="GO:0016668">
    <property type="term" value="F:oxidoreductase activity, acting on a sulfur group of donors, NAD(P) as acceptor"/>
    <property type="evidence" value="ECO:0007669"/>
    <property type="project" value="InterPro"/>
</dbReference>
<dbReference type="InterPro" id="IPR023753">
    <property type="entry name" value="FAD/NAD-binding_dom"/>
</dbReference>
<comment type="similarity">
    <text evidence="1 10">Belongs to the class-I pyridine nucleotide-disulfide oxidoreductase family.</text>
</comment>
<evidence type="ECO:0000256" key="6">
    <source>
        <dbReference type="ARBA" id="ARBA00023157"/>
    </source>
</evidence>
<keyword evidence="6" id="KW-1015">Disulfide bond</keyword>
<dbReference type="AlphaFoldDB" id="A0A6F8T747"/>
<dbReference type="Gene3D" id="3.50.50.60">
    <property type="entry name" value="FAD/NAD(P)-binding domain"/>
    <property type="match status" value="2"/>
</dbReference>
<dbReference type="Pfam" id="PF07992">
    <property type="entry name" value="Pyr_redox_2"/>
    <property type="match status" value="1"/>
</dbReference>
<feature type="binding site" evidence="8">
    <location>
        <position position="269"/>
    </location>
    <ligand>
        <name>NAD(+)</name>
        <dbReference type="ChEBI" id="CHEBI:57540"/>
    </ligand>
</feature>
<dbReference type="KEGG" id="lant:TUM19329_28660"/>
<feature type="binding site" evidence="8">
    <location>
        <position position="118"/>
    </location>
    <ligand>
        <name>FAD</name>
        <dbReference type="ChEBI" id="CHEBI:57692"/>
    </ligand>
</feature>
<organism evidence="13 14">
    <name type="scientific">Legionella antarctica</name>
    <dbReference type="NCBI Taxonomy" id="2708020"/>
    <lineage>
        <taxon>Bacteria</taxon>
        <taxon>Pseudomonadati</taxon>
        <taxon>Pseudomonadota</taxon>
        <taxon>Gammaproteobacteria</taxon>
        <taxon>Legionellales</taxon>
        <taxon>Legionellaceae</taxon>
        <taxon>Legionella</taxon>
    </lineage>
</organism>
<dbReference type="InterPro" id="IPR016156">
    <property type="entry name" value="FAD/NAD-linked_Rdtase_dimer_sf"/>
</dbReference>
<dbReference type="Gene3D" id="3.30.390.30">
    <property type="match status" value="1"/>
</dbReference>
<feature type="domain" description="FAD/NAD(P)-binding" evidence="12">
    <location>
        <begin position="7"/>
        <end position="324"/>
    </location>
</feature>
<reference evidence="13" key="1">
    <citation type="journal article" date="2020" name="Microbiol. Resour. Announc.">
        <title>Complete Genome Sequence of Novel Psychrotolerant Legionella Strain TUM19329, Isolated from Antarctic Lake Sediment.</title>
        <authorList>
            <person name="Shimada S."/>
            <person name="Nakai R."/>
            <person name="Aoki K."/>
            <person name="Shimoeda N."/>
            <person name="Ohno G."/>
            <person name="Miyazaki Y."/>
            <person name="Kudoh S."/>
            <person name="Imura S."/>
            <person name="Watanabe K."/>
            <person name="Ishii Y."/>
            <person name="Tateda K."/>
        </authorList>
    </citation>
    <scope>NUCLEOTIDE SEQUENCE [LARGE SCALE GENOMIC DNA]</scope>
    <source>
        <strain evidence="13">TUM19329</strain>
    </source>
</reference>
<keyword evidence="7 10" id="KW-0676">Redox-active center</keyword>
<feature type="binding site" evidence="8">
    <location>
        <position position="309"/>
    </location>
    <ligand>
        <name>FAD</name>
        <dbReference type="ChEBI" id="CHEBI:57692"/>
    </ligand>
</feature>
<name>A0A6F8T747_9GAMM</name>
<dbReference type="PROSITE" id="PS00076">
    <property type="entry name" value="PYRIDINE_REDOX_1"/>
    <property type="match status" value="1"/>
</dbReference>
<dbReference type="PIRSF" id="PIRSF000350">
    <property type="entry name" value="Mercury_reductase_MerA"/>
    <property type="match status" value="1"/>
</dbReference>
<keyword evidence="8" id="KW-0520">NAD</keyword>
<dbReference type="SUPFAM" id="SSF55424">
    <property type="entry name" value="FAD/NAD-linked reductases, dimerisation (C-terminal) domain"/>
    <property type="match status" value="1"/>
</dbReference>
<feature type="binding site" evidence="8">
    <location>
        <position position="53"/>
    </location>
    <ligand>
        <name>FAD</name>
        <dbReference type="ChEBI" id="CHEBI:57692"/>
    </ligand>
</feature>
<keyword evidence="2 10" id="KW-0285">Flavoprotein</keyword>
<dbReference type="InterPro" id="IPR004099">
    <property type="entry name" value="Pyr_nucl-diS_OxRdtase_dimer"/>
</dbReference>
<proteinExistence type="inferred from homology"/>
<evidence type="ECO:0000259" key="11">
    <source>
        <dbReference type="Pfam" id="PF02852"/>
    </source>
</evidence>
<feature type="domain" description="Pyridine nucleotide-disulphide oxidoreductase dimerisation" evidence="11">
    <location>
        <begin position="344"/>
        <end position="447"/>
    </location>
</feature>
<dbReference type="RefSeq" id="WP_226905478.1">
    <property type="nucleotide sequence ID" value="NZ_AP022839.1"/>
</dbReference>
<gene>
    <name evidence="13" type="ORF">TUM19329_28660</name>
</gene>
<evidence type="ECO:0000256" key="9">
    <source>
        <dbReference type="PIRSR" id="PIRSR000350-4"/>
    </source>
</evidence>
<dbReference type="PRINTS" id="PR00368">
    <property type="entry name" value="FADPNR"/>
</dbReference>
<feature type="disulfide bond" description="Redox-active" evidence="9">
    <location>
        <begin position="44"/>
        <end position="49"/>
    </location>
</feature>
<dbReference type="Proteomes" id="UP000502894">
    <property type="component" value="Chromosome"/>
</dbReference>
<evidence type="ECO:0000313" key="14">
    <source>
        <dbReference type="Proteomes" id="UP000502894"/>
    </source>
</evidence>
<feature type="binding site" evidence="8">
    <location>
        <begin position="179"/>
        <end position="186"/>
    </location>
    <ligand>
        <name>NAD(+)</name>
        <dbReference type="ChEBI" id="CHEBI:57540"/>
    </ligand>
</feature>
<accession>A0A6F8T747</accession>
<dbReference type="GO" id="GO:0050660">
    <property type="term" value="F:flavin adenine dinucleotide binding"/>
    <property type="evidence" value="ECO:0007669"/>
    <property type="project" value="TreeGrafter"/>
</dbReference>
<dbReference type="Pfam" id="PF02852">
    <property type="entry name" value="Pyr_redox_dim"/>
    <property type="match status" value="1"/>
</dbReference>
<dbReference type="PANTHER" id="PTHR43014">
    <property type="entry name" value="MERCURIC REDUCTASE"/>
    <property type="match status" value="1"/>
</dbReference>
<evidence type="ECO:0000256" key="5">
    <source>
        <dbReference type="ARBA" id="ARBA00023002"/>
    </source>
</evidence>
<dbReference type="SUPFAM" id="SSF51905">
    <property type="entry name" value="FAD/NAD(P)-binding domain"/>
    <property type="match status" value="1"/>
</dbReference>
<feature type="binding site" evidence="8">
    <location>
        <begin position="142"/>
        <end position="144"/>
    </location>
    <ligand>
        <name>FAD</name>
        <dbReference type="ChEBI" id="CHEBI:57692"/>
    </ligand>
</feature>
<evidence type="ECO:0000256" key="7">
    <source>
        <dbReference type="ARBA" id="ARBA00023284"/>
    </source>
</evidence>
<keyword evidence="14" id="KW-1185">Reference proteome</keyword>
<evidence type="ECO:0000256" key="2">
    <source>
        <dbReference type="ARBA" id="ARBA00022630"/>
    </source>
</evidence>
<keyword evidence="8" id="KW-0547">Nucleotide-binding</keyword>
<dbReference type="FunFam" id="3.30.390.30:FF:000001">
    <property type="entry name" value="Dihydrolipoyl dehydrogenase"/>
    <property type="match status" value="1"/>
</dbReference>
<protein>
    <recommendedName>
        <fullName evidence="15">Mercuric reductase</fullName>
    </recommendedName>
</protein>
<evidence type="ECO:0000256" key="3">
    <source>
        <dbReference type="ARBA" id="ARBA00022827"/>
    </source>
</evidence>